<proteinExistence type="predicted"/>
<dbReference type="Gene3D" id="3.10.310.50">
    <property type="match status" value="1"/>
</dbReference>
<dbReference type="InterPro" id="IPR007621">
    <property type="entry name" value="TPM_dom"/>
</dbReference>
<feature type="domain" description="TPM" evidence="1">
    <location>
        <begin position="5"/>
        <end position="48"/>
    </location>
</feature>
<accession>A0ABS5S2Q2</accession>
<reference evidence="2 3" key="1">
    <citation type="submission" date="2021-05" db="EMBL/GenBank/DDBJ databases">
        <title>Aequorivita echinoideorum JCM 30378 genome.</title>
        <authorList>
            <person name="Zhang H."/>
            <person name="Li C."/>
        </authorList>
    </citation>
    <scope>NUCLEOTIDE SEQUENCE [LARGE SCALE GENOMIC DNA]</scope>
    <source>
        <strain evidence="2 3">JCM30378</strain>
    </source>
</reference>
<dbReference type="EMBL" id="JAHCTB010000001">
    <property type="protein sequence ID" value="MBT0606687.1"/>
    <property type="molecule type" value="Genomic_DNA"/>
</dbReference>
<protein>
    <submittedName>
        <fullName evidence="2">TPM domain-containing protein</fullName>
    </submittedName>
</protein>
<name>A0ABS5S2Q2_9FLAO</name>
<keyword evidence="3" id="KW-1185">Reference proteome</keyword>
<organism evidence="2 3">
    <name type="scientific">Aequorivita echinoideorum</name>
    <dbReference type="NCBI Taxonomy" id="1549647"/>
    <lineage>
        <taxon>Bacteria</taxon>
        <taxon>Pseudomonadati</taxon>
        <taxon>Bacteroidota</taxon>
        <taxon>Flavobacteriia</taxon>
        <taxon>Flavobacteriales</taxon>
        <taxon>Flavobacteriaceae</taxon>
        <taxon>Aequorivita</taxon>
    </lineage>
</organism>
<gene>
    <name evidence="2" type="ORF">KIV10_00695</name>
</gene>
<dbReference type="Pfam" id="PF04536">
    <property type="entry name" value="TPM_phosphatase"/>
    <property type="match status" value="1"/>
</dbReference>
<evidence type="ECO:0000259" key="1">
    <source>
        <dbReference type="Pfam" id="PF04536"/>
    </source>
</evidence>
<sequence length="56" mass="6400">MSKITGYGAEKILTDSICNYIIDNVMIPLFKEDKYYKGIDRGVDAVIEKWSPVTKE</sequence>
<comment type="caution">
    <text evidence="2">The sequence shown here is derived from an EMBL/GenBank/DDBJ whole genome shotgun (WGS) entry which is preliminary data.</text>
</comment>
<evidence type="ECO:0000313" key="3">
    <source>
        <dbReference type="Proteomes" id="UP001297092"/>
    </source>
</evidence>
<dbReference type="RefSeq" id="WP_214111565.1">
    <property type="nucleotide sequence ID" value="NZ_JAHCTB010000001.1"/>
</dbReference>
<dbReference type="Proteomes" id="UP001297092">
    <property type="component" value="Unassembled WGS sequence"/>
</dbReference>
<evidence type="ECO:0000313" key="2">
    <source>
        <dbReference type="EMBL" id="MBT0606687.1"/>
    </source>
</evidence>